<evidence type="ECO:0000256" key="1">
    <source>
        <dbReference type="SAM" id="Phobius"/>
    </source>
</evidence>
<feature type="transmembrane region" description="Helical" evidence="1">
    <location>
        <begin position="111"/>
        <end position="129"/>
    </location>
</feature>
<gene>
    <name evidence="2" type="ORF">DZC73_28505</name>
</gene>
<reference evidence="2 3" key="1">
    <citation type="submission" date="2018-08" db="EMBL/GenBank/DDBJ databases">
        <authorList>
            <person name="Khan S.A."/>
            <person name="Jeon C.O."/>
            <person name="Chun B.H."/>
            <person name="Jeong S.E."/>
        </authorList>
    </citation>
    <scope>NUCLEOTIDE SEQUENCE [LARGE SCALE GENOMIC DNA]</scope>
    <source>
        <strain evidence="2 3">S-16</strain>
    </source>
</reference>
<keyword evidence="3" id="KW-1185">Reference proteome</keyword>
<keyword evidence="1" id="KW-0812">Transmembrane</keyword>
<dbReference type="AlphaFoldDB" id="A0A3N7HIY7"/>
<feature type="transmembrane region" description="Helical" evidence="1">
    <location>
        <begin position="44"/>
        <end position="65"/>
    </location>
</feature>
<comment type="caution">
    <text evidence="2">The sequence shown here is derived from an EMBL/GenBank/DDBJ whole genome shotgun (WGS) entry which is preliminary data.</text>
</comment>
<organism evidence="2 3">
    <name type="scientific">Piscinibacter terrae</name>
    <dbReference type="NCBI Taxonomy" id="2496871"/>
    <lineage>
        <taxon>Bacteria</taxon>
        <taxon>Pseudomonadati</taxon>
        <taxon>Pseudomonadota</taxon>
        <taxon>Betaproteobacteria</taxon>
        <taxon>Burkholderiales</taxon>
        <taxon>Sphaerotilaceae</taxon>
        <taxon>Piscinibacter</taxon>
    </lineage>
</organism>
<name>A0A3N7HIY7_9BURK</name>
<feature type="transmembrane region" description="Helical" evidence="1">
    <location>
        <begin position="77"/>
        <end position="99"/>
    </location>
</feature>
<evidence type="ECO:0000313" key="2">
    <source>
        <dbReference type="EMBL" id="RQP21463.1"/>
    </source>
</evidence>
<accession>A0A3N7HIY7</accession>
<dbReference type="OrthoDB" id="8907937at2"/>
<evidence type="ECO:0000313" key="3">
    <source>
        <dbReference type="Proteomes" id="UP000267464"/>
    </source>
</evidence>
<dbReference type="Proteomes" id="UP000267464">
    <property type="component" value="Unassembled WGS sequence"/>
</dbReference>
<reference evidence="2 3" key="2">
    <citation type="submission" date="2018-12" db="EMBL/GenBank/DDBJ databases">
        <title>Rhizobacter gummiphilus sp. nov., a rubber-degrading bacterium isolated from the soil of a botanical garden in Japan.</title>
        <authorList>
            <person name="Shunsuke S.S."/>
        </authorList>
    </citation>
    <scope>NUCLEOTIDE SEQUENCE [LARGE SCALE GENOMIC DNA]</scope>
    <source>
        <strain evidence="2 3">S-16</strain>
    </source>
</reference>
<protein>
    <submittedName>
        <fullName evidence="2">Uncharacterized protein</fullName>
    </submittedName>
</protein>
<proteinExistence type="predicted"/>
<feature type="transmembrane region" description="Helical" evidence="1">
    <location>
        <begin position="12"/>
        <end position="32"/>
    </location>
</feature>
<keyword evidence="1" id="KW-1133">Transmembrane helix</keyword>
<keyword evidence="1" id="KW-0472">Membrane</keyword>
<sequence>MIEIVLELFGDVLLQVVLQVLAEVGVHSWRGLRDPDGERPPANPVLATLGYLLFGTIVGGLSLFFRPELLLAPGKLRWLNLVVTPLISGLVMMAMGAWRRRRDQPLVRMDRFAYGYTFAFAASAARFFVAG</sequence>
<dbReference type="EMBL" id="QUSW01000011">
    <property type="protein sequence ID" value="RQP21463.1"/>
    <property type="molecule type" value="Genomic_DNA"/>
</dbReference>